<dbReference type="PANTHER" id="PTHR11941">
    <property type="entry name" value="ENOYL-COA HYDRATASE-RELATED"/>
    <property type="match status" value="1"/>
</dbReference>
<evidence type="ECO:0000256" key="3">
    <source>
        <dbReference type="ARBA" id="ARBA00022490"/>
    </source>
</evidence>
<keyword evidence="15" id="KW-1185">Reference proteome</keyword>
<evidence type="ECO:0000256" key="5">
    <source>
        <dbReference type="ARBA" id="ARBA00036343"/>
    </source>
</evidence>
<name>A0A263BXM8_9BACI</name>
<evidence type="ECO:0000256" key="8">
    <source>
        <dbReference type="ARBA" id="ARBA00039903"/>
    </source>
</evidence>
<evidence type="ECO:0000256" key="12">
    <source>
        <dbReference type="ARBA" id="ARBA00056546"/>
    </source>
</evidence>
<evidence type="ECO:0000256" key="13">
    <source>
        <dbReference type="RuleBase" id="RU003707"/>
    </source>
</evidence>
<dbReference type="EC" id="4.1.1.94" evidence="7"/>
<dbReference type="EMBL" id="NPIA01000001">
    <property type="protein sequence ID" value="OZM58493.1"/>
    <property type="molecule type" value="Genomic_DNA"/>
</dbReference>
<comment type="similarity">
    <text evidence="2 13">Belongs to the enoyl-CoA hydratase/isomerase family.</text>
</comment>
<dbReference type="AlphaFoldDB" id="A0A263BXM8"/>
<sequence length="253" mass="28408">MEKVTYKKMGSLCWIMINRPNVHNAIDYDVMDQLMSHLTTAEKDSGVKAIILTGAGEKTFCSGGDLQKFHSLHTKEEALVMLSKMGDVLYRIATFPKITVAFLNGTAVGGGCELATSCDYRLALPGNKFGFIQGSLGITTGWGGTTLLMERIHPSLALPLLHSCERKQTEEGLKIGFINSLLNREEPIEAQIEEWIKPLIHPSLAVLQSYKSYYIDRLHTLDVKVRMEREIEQCATLWQEKEHHDAVNAFLRK</sequence>
<accession>A0A263BXM8</accession>
<evidence type="ECO:0000256" key="7">
    <source>
        <dbReference type="ARBA" id="ARBA00038883"/>
    </source>
</evidence>
<evidence type="ECO:0000256" key="4">
    <source>
        <dbReference type="ARBA" id="ARBA00023239"/>
    </source>
</evidence>
<evidence type="ECO:0000313" key="14">
    <source>
        <dbReference type="EMBL" id="OZM58493.1"/>
    </source>
</evidence>
<evidence type="ECO:0000313" key="15">
    <source>
        <dbReference type="Proteomes" id="UP000217083"/>
    </source>
</evidence>
<dbReference type="Pfam" id="PF00378">
    <property type="entry name" value="ECH_1"/>
    <property type="match status" value="1"/>
</dbReference>
<keyword evidence="4" id="KW-0456">Lyase</keyword>
<dbReference type="Proteomes" id="UP000217083">
    <property type="component" value="Unassembled WGS sequence"/>
</dbReference>
<dbReference type="SUPFAM" id="SSF52096">
    <property type="entry name" value="ClpP/crotonase"/>
    <property type="match status" value="1"/>
</dbReference>
<dbReference type="PROSITE" id="PS00166">
    <property type="entry name" value="ENOYL_COA_HYDRATASE"/>
    <property type="match status" value="1"/>
</dbReference>
<comment type="catalytic activity">
    <reaction evidence="11">
        <text>(S)-methylmalonyl-CoA + H(+) = propanoyl-CoA + CO2</text>
        <dbReference type="Rhea" id="RHEA:61340"/>
        <dbReference type="ChEBI" id="CHEBI:15378"/>
        <dbReference type="ChEBI" id="CHEBI:16526"/>
        <dbReference type="ChEBI" id="CHEBI:57327"/>
        <dbReference type="ChEBI" id="CHEBI:57392"/>
        <dbReference type="EC" id="4.1.1.94"/>
    </reaction>
    <physiologicalReaction direction="left-to-right" evidence="11">
        <dbReference type="Rhea" id="RHEA:61341"/>
    </physiologicalReaction>
</comment>
<comment type="caution">
    <text evidence="14">The sequence shown here is derived from an EMBL/GenBank/DDBJ whole genome shotgun (WGS) entry which is preliminary data.</text>
</comment>
<comment type="subcellular location">
    <subcellularLocation>
        <location evidence="1">Cytoplasm</location>
        <location evidence="1">Cytosol</location>
    </subcellularLocation>
</comment>
<evidence type="ECO:0000256" key="2">
    <source>
        <dbReference type="ARBA" id="ARBA00005254"/>
    </source>
</evidence>
<proteinExistence type="inferred from homology"/>
<dbReference type="GO" id="GO:0006635">
    <property type="term" value="P:fatty acid beta-oxidation"/>
    <property type="evidence" value="ECO:0007669"/>
    <property type="project" value="TreeGrafter"/>
</dbReference>
<reference evidence="14 15" key="2">
    <citation type="submission" date="2017-09" db="EMBL/GenBank/DDBJ databases">
        <title>Bacillus patelloidae sp. nov., isolated from the intestinal tract of a marine limpet.</title>
        <authorList>
            <person name="Liu R."/>
            <person name="Dong C."/>
            <person name="Shao Z."/>
        </authorList>
    </citation>
    <scope>NUCLEOTIDE SEQUENCE [LARGE SCALE GENOMIC DNA]</scope>
    <source>
        <strain evidence="14 15">SA5d-4</strain>
    </source>
</reference>
<dbReference type="GO" id="GO:0004492">
    <property type="term" value="F:methyl/ethyl malonyl-CoA decarboxylase activity"/>
    <property type="evidence" value="ECO:0007669"/>
    <property type="project" value="UniProtKB-EC"/>
</dbReference>
<evidence type="ECO:0000256" key="11">
    <source>
        <dbReference type="ARBA" id="ARBA00047446"/>
    </source>
</evidence>
<keyword evidence="3" id="KW-0963">Cytoplasm</keyword>
<comment type="function">
    <text evidence="12">Decarboxylates ethylmalonyl-CoA, a potentially toxic metabolite, to form butyryl-CoA, suggesting it might be involved in metabolite proofreading. Acts preferentially on (S)-ethylmalonyl-CoA but also has some activity on the (R)-isomer. Also has methylmalonyl-CoA decarboxylase activity at lower level.</text>
</comment>
<evidence type="ECO:0000256" key="10">
    <source>
        <dbReference type="ARBA" id="ARBA00042182"/>
    </source>
</evidence>
<dbReference type="InterPro" id="IPR018376">
    <property type="entry name" value="Enoyl-CoA_hyd/isom_CS"/>
</dbReference>
<dbReference type="Gene3D" id="3.90.226.10">
    <property type="entry name" value="2-enoyl-CoA Hydratase, Chain A, domain 1"/>
    <property type="match status" value="1"/>
</dbReference>
<evidence type="ECO:0000256" key="1">
    <source>
        <dbReference type="ARBA" id="ARBA00004514"/>
    </source>
</evidence>
<gene>
    <name evidence="14" type="ORF">CIB95_02690</name>
</gene>
<dbReference type="CDD" id="cd06558">
    <property type="entry name" value="crotonase-like"/>
    <property type="match status" value="1"/>
</dbReference>
<reference evidence="15" key="1">
    <citation type="submission" date="2017-08" db="EMBL/GenBank/DDBJ databases">
        <authorList>
            <person name="Huang Z."/>
        </authorList>
    </citation>
    <scope>NUCLEOTIDE SEQUENCE [LARGE SCALE GENOMIC DNA]</scope>
    <source>
        <strain evidence="15">SA5d-4</strain>
    </source>
</reference>
<dbReference type="InterPro" id="IPR001753">
    <property type="entry name" value="Enoyl-CoA_hydra/iso"/>
</dbReference>
<organism evidence="14 15">
    <name type="scientific">Lottiidibacillus patelloidae</name>
    <dbReference type="NCBI Taxonomy" id="2670334"/>
    <lineage>
        <taxon>Bacteria</taxon>
        <taxon>Bacillati</taxon>
        <taxon>Bacillota</taxon>
        <taxon>Bacilli</taxon>
        <taxon>Bacillales</taxon>
        <taxon>Bacillaceae</taxon>
        <taxon>Lottiidibacillus</taxon>
    </lineage>
</organism>
<dbReference type="InterPro" id="IPR029045">
    <property type="entry name" value="ClpP/crotonase-like_dom_sf"/>
</dbReference>
<evidence type="ECO:0000256" key="9">
    <source>
        <dbReference type="ARBA" id="ARBA00042052"/>
    </source>
</evidence>
<dbReference type="GO" id="GO:0005829">
    <property type="term" value="C:cytosol"/>
    <property type="evidence" value="ECO:0007669"/>
    <property type="project" value="UniProtKB-SubCell"/>
</dbReference>
<dbReference type="RefSeq" id="WP_094921466.1">
    <property type="nucleotide sequence ID" value="NZ_NPIA01000001.1"/>
</dbReference>
<evidence type="ECO:0000256" key="6">
    <source>
        <dbReference type="ARBA" id="ARBA00036541"/>
    </source>
</evidence>
<comment type="catalytic activity">
    <reaction evidence="6">
        <text>(2R)-ethylmalonyl-CoA + H(+) = butanoyl-CoA + CO2</text>
        <dbReference type="Rhea" id="RHEA:59540"/>
        <dbReference type="ChEBI" id="CHEBI:15378"/>
        <dbReference type="ChEBI" id="CHEBI:16526"/>
        <dbReference type="ChEBI" id="CHEBI:57371"/>
        <dbReference type="ChEBI" id="CHEBI:85316"/>
        <dbReference type="EC" id="4.1.1.94"/>
    </reaction>
    <physiologicalReaction direction="left-to-right" evidence="6">
        <dbReference type="Rhea" id="RHEA:59541"/>
    </physiologicalReaction>
</comment>
<dbReference type="PANTHER" id="PTHR11941:SF27">
    <property type="entry name" value="ETHYLMALONYL-COA DECARBOXYLASE"/>
    <property type="match status" value="1"/>
</dbReference>
<protein>
    <recommendedName>
        <fullName evidence="8">Ethylmalonyl-CoA decarboxylase</fullName>
        <ecNumber evidence="7">4.1.1.94</ecNumber>
    </recommendedName>
    <alternativeName>
        <fullName evidence="10">Enoyl-CoA hydratase domain-containing protein 1</fullName>
    </alternativeName>
    <alternativeName>
        <fullName evidence="9">Methylmalonyl-CoA decarboxylase</fullName>
    </alternativeName>
</protein>
<comment type="catalytic activity">
    <reaction evidence="5">
        <text>(2S)-ethylmalonyl-CoA + H(+) = butanoyl-CoA + CO2</text>
        <dbReference type="Rhea" id="RHEA:32131"/>
        <dbReference type="ChEBI" id="CHEBI:15378"/>
        <dbReference type="ChEBI" id="CHEBI:16526"/>
        <dbReference type="ChEBI" id="CHEBI:57371"/>
        <dbReference type="ChEBI" id="CHEBI:60909"/>
        <dbReference type="EC" id="4.1.1.94"/>
    </reaction>
    <physiologicalReaction direction="left-to-right" evidence="5">
        <dbReference type="Rhea" id="RHEA:32132"/>
    </physiologicalReaction>
</comment>